<evidence type="ECO:0000256" key="2">
    <source>
        <dbReference type="SAM" id="SignalP"/>
    </source>
</evidence>
<organism evidence="3 4">
    <name type="scientific">Ornithinimicrobium kibberense</name>
    <dbReference type="NCBI Taxonomy" id="282060"/>
    <lineage>
        <taxon>Bacteria</taxon>
        <taxon>Bacillati</taxon>
        <taxon>Actinomycetota</taxon>
        <taxon>Actinomycetes</taxon>
        <taxon>Micrococcales</taxon>
        <taxon>Ornithinimicrobiaceae</taxon>
        <taxon>Ornithinimicrobium</taxon>
    </lineage>
</organism>
<feature type="region of interest" description="Disordered" evidence="1">
    <location>
        <begin position="44"/>
        <end position="70"/>
    </location>
</feature>
<dbReference type="RefSeq" id="WP_075957364.1">
    <property type="nucleotide sequence ID" value="NZ_JBHMAX010000019.1"/>
</dbReference>
<gene>
    <name evidence="3" type="ORF">ACFFN0_10415</name>
</gene>
<dbReference type="EMBL" id="JBHMAX010000019">
    <property type="protein sequence ID" value="MFB9732455.1"/>
    <property type="molecule type" value="Genomic_DNA"/>
</dbReference>
<sequence length="70" mass="7385">MHKFVKVFAVVALAGPGLVVAGSAQADDDNAAFGQHVQMHAQMMGFDGSHNPGMHQGKAGWEHSHAHPMP</sequence>
<evidence type="ECO:0000313" key="3">
    <source>
        <dbReference type="EMBL" id="MFB9732455.1"/>
    </source>
</evidence>
<keyword evidence="4" id="KW-1185">Reference proteome</keyword>
<name>A0ABV5V3P8_9MICO</name>
<feature type="signal peptide" evidence="2">
    <location>
        <begin position="1"/>
        <end position="26"/>
    </location>
</feature>
<feature type="compositionally biased region" description="Basic and acidic residues" evidence="1">
    <location>
        <begin position="60"/>
        <end position="70"/>
    </location>
</feature>
<dbReference type="Proteomes" id="UP001589613">
    <property type="component" value="Unassembled WGS sequence"/>
</dbReference>
<protein>
    <submittedName>
        <fullName evidence="3">Uncharacterized protein</fullName>
    </submittedName>
</protein>
<evidence type="ECO:0000256" key="1">
    <source>
        <dbReference type="SAM" id="MobiDB-lite"/>
    </source>
</evidence>
<feature type="chain" id="PRO_5046319344" evidence="2">
    <location>
        <begin position="27"/>
        <end position="70"/>
    </location>
</feature>
<keyword evidence="2" id="KW-0732">Signal</keyword>
<reference evidence="3 4" key="1">
    <citation type="submission" date="2024-09" db="EMBL/GenBank/DDBJ databases">
        <authorList>
            <person name="Sun Q."/>
            <person name="Mori K."/>
        </authorList>
    </citation>
    <scope>NUCLEOTIDE SEQUENCE [LARGE SCALE GENOMIC DNA]</scope>
    <source>
        <strain evidence="3 4">JCM 12763</strain>
    </source>
</reference>
<evidence type="ECO:0000313" key="4">
    <source>
        <dbReference type="Proteomes" id="UP001589613"/>
    </source>
</evidence>
<accession>A0ABV5V3P8</accession>
<comment type="caution">
    <text evidence="3">The sequence shown here is derived from an EMBL/GenBank/DDBJ whole genome shotgun (WGS) entry which is preliminary data.</text>
</comment>
<proteinExistence type="predicted"/>